<dbReference type="Proteomes" id="UP001279012">
    <property type="component" value="Unassembled WGS sequence"/>
</dbReference>
<keyword evidence="1" id="KW-0255">Endonuclease</keyword>
<feature type="non-terminal residue" evidence="1">
    <location>
        <position position="95"/>
    </location>
</feature>
<protein>
    <submittedName>
        <fullName evidence="1">Restriction endonuclease</fullName>
    </submittedName>
</protein>
<keyword evidence="1" id="KW-0540">Nuclease</keyword>
<dbReference type="EMBL" id="JAWZZT010000657">
    <property type="protein sequence ID" value="MDX7018216.1"/>
    <property type="molecule type" value="Genomic_DNA"/>
</dbReference>
<evidence type="ECO:0000313" key="2">
    <source>
        <dbReference type="Proteomes" id="UP001279012"/>
    </source>
</evidence>
<comment type="caution">
    <text evidence="1">The sequence shown here is derived from an EMBL/GenBank/DDBJ whole genome shotgun (WGS) entry which is preliminary data.</text>
</comment>
<dbReference type="InterPro" id="IPR019292">
    <property type="entry name" value="McrC"/>
</dbReference>
<accession>A0AAW9EE44</accession>
<dbReference type="Pfam" id="PF10117">
    <property type="entry name" value="McrBC"/>
    <property type="match status" value="1"/>
</dbReference>
<gene>
    <name evidence="1" type="ORF">SJ059_27725</name>
</gene>
<feature type="non-terminal residue" evidence="1">
    <location>
        <position position="1"/>
    </location>
</feature>
<reference evidence="1" key="1">
    <citation type="submission" date="2023-11" db="EMBL/GenBank/DDBJ databases">
        <title>Detection of rare carbapenemases in Enterobacterales - comparison of two colorimetric and two CIM-based carbapenemase assays.</title>
        <authorList>
            <person name="Schaffarczyk L."/>
            <person name="Noster J."/>
            <person name="Stelzer Y."/>
            <person name="Sattler J."/>
            <person name="Gatermann S."/>
            <person name="Hamprecht A."/>
        </authorList>
    </citation>
    <scope>NUCLEOTIDE SEQUENCE</scope>
    <source>
        <strain evidence="1">CIM-Cont-037</strain>
    </source>
</reference>
<name>A0AAW9EE44_KLEAE</name>
<organism evidence="1 2">
    <name type="scientific">Klebsiella aerogenes</name>
    <name type="common">Enterobacter aerogenes</name>
    <dbReference type="NCBI Taxonomy" id="548"/>
    <lineage>
        <taxon>Bacteria</taxon>
        <taxon>Pseudomonadati</taxon>
        <taxon>Pseudomonadota</taxon>
        <taxon>Gammaproteobacteria</taxon>
        <taxon>Enterobacterales</taxon>
        <taxon>Enterobacteriaceae</taxon>
        <taxon>Klebsiella/Raoultella group</taxon>
        <taxon>Klebsiella</taxon>
    </lineage>
</organism>
<keyword evidence="1" id="KW-0378">Hydrolase</keyword>
<dbReference type="AlphaFoldDB" id="A0AAW9EE44"/>
<sequence>DYNVLIDLSKQVIDRKGSDFDSQQDSSAFFFDISMLFEYFIRKLIKRDGLRLLGKFEQRQQIASGALSGYMRKLEPDLVIEIDESLFVFDVKYKA</sequence>
<proteinExistence type="predicted"/>
<evidence type="ECO:0000313" key="1">
    <source>
        <dbReference type="EMBL" id="MDX7018216.1"/>
    </source>
</evidence>
<dbReference type="GO" id="GO:0004519">
    <property type="term" value="F:endonuclease activity"/>
    <property type="evidence" value="ECO:0007669"/>
    <property type="project" value="UniProtKB-KW"/>
</dbReference>